<evidence type="ECO:0000256" key="1">
    <source>
        <dbReference type="SAM" id="MobiDB-lite"/>
    </source>
</evidence>
<protein>
    <submittedName>
        <fullName evidence="3">Uncharacterized protein</fullName>
    </submittedName>
</protein>
<name>A0A6A5ZDU8_9PLEO</name>
<gene>
    <name evidence="3" type="ORF">BDV96DRAFT_644848</name>
</gene>
<evidence type="ECO:0000256" key="2">
    <source>
        <dbReference type="SAM" id="Phobius"/>
    </source>
</evidence>
<sequence length="102" mass="11170">MKRNVVIFLIILILFILIALIGYVIYYLQTRMPVGGTASSVSDRRGRARRGDTGQDGLPAHYVPVAGEDLSSGPIVQEEDLESEHVANELSHLTNGDIQHPS</sequence>
<dbReference type="Proteomes" id="UP000799770">
    <property type="component" value="Unassembled WGS sequence"/>
</dbReference>
<evidence type="ECO:0000313" key="3">
    <source>
        <dbReference type="EMBL" id="KAF2117426.1"/>
    </source>
</evidence>
<feature type="transmembrane region" description="Helical" evidence="2">
    <location>
        <begin position="6"/>
        <end position="28"/>
    </location>
</feature>
<dbReference type="AlphaFoldDB" id="A0A6A5ZDU8"/>
<proteinExistence type="predicted"/>
<organism evidence="3 4">
    <name type="scientific">Lophiotrema nucula</name>
    <dbReference type="NCBI Taxonomy" id="690887"/>
    <lineage>
        <taxon>Eukaryota</taxon>
        <taxon>Fungi</taxon>
        <taxon>Dikarya</taxon>
        <taxon>Ascomycota</taxon>
        <taxon>Pezizomycotina</taxon>
        <taxon>Dothideomycetes</taxon>
        <taxon>Pleosporomycetidae</taxon>
        <taxon>Pleosporales</taxon>
        <taxon>Lophiotremataceae</taxon>
        <taxon>Lophiotrema</taxon>
    </lineage>
</organism>
<keyword evidence="4" id="KW-1185">Reference proteome</keyword>
<keyword evidence="2" id="KW-1133">Transmembrane helix</keyword>
<dbReference type="EMBL" id="ML977319">
    <property type="protein sequence ID" value="KAF2117426.1"/>
    <property type="molecule type" value="Genomic_DNA"/>
</dbReference>
<feature type="region of interest" description="Disordered" evidence="1">
    <location>
        <begin position="35"/>
        <end position="60"/>
    </location>
</feature>
<keyword evidence="2" id="KW-0812">Transmembrane</keyword>
<feature type="compositionally biased region" description="Basic and acidic residues" evidence="1">
    <location>
        <begin position="42"/>
        <end position="53"/>
    </location>
</feature>
<reference evidence="3" key="1">
    <citation type="journal article" date="2020" name="Stud. Mycol.">
        <title>101 Dothideomycetes genomes: a test case for predicting lifestyles and emergence of pathogens.</title>
        <authorList>
            <person name="Haridas S."/>
            <person name="Albert R."/>
            <person name="Binder M."/>
            <person name="Bloem J."/>
            <person name="Labutti K."/>
            <person name="Salamov A."/>
            <person name="Andreopoulos B."/>
            <person name="Baker S."/>
            <person name="Barry K."/>
            <person name="Bills G."/>
            <person name="Bluhm B."/>
            <person name="Cannon C."/>
            <person name="Castanera R."/>
            <person name="Culley D."/>
            <person name="Daum C."/>
            <person name="Ezra D."/>
            <person name="Gonzalez J."/>
            <person name="Henrissat B."/>
            <person name="Kuo A."/>
            <person name="Liang C."/>
            <person name="Lipzen A."/>
            <person name="Lutzoni F."/>
            <person name="Magnuson J."/>
            <person name="Mondo S."/>
            <person name="Nolan M."/>
            <person name="Ohm R."/>
            <person name="Pangilinan J."/>
            <person name="Park H.-J."/>
            <person name="Ramirez L."/>
            <person name="Alfaro M."/>
            <person name="Sun H."/>
            <person name="Tritt A."/>
            <person name="Yoshinaga Y."/>
            <person name="Zwiers L.-H."/>
            <person name="Turgeon B."/>
            <person name="Goodwin S."/>
            <person name="Spatafora J."/>
            <person name="Crous P."/>
            <person name="Grigoriev I."/>
        </authorList>
    </citation>
    <scope>NUCLEOTIDE SEQUENCE</scope>
    <source>
        <strain evidence="3">CBS 627.86</strain>
    </source>
</reference>
<accession>A0A6A5ZDU8</accession>
<evidence type="ECO:0000313" key="4">
    <source>
        <dbReference type="Proteomes" id="UP000799770"/>
    </source>
</evidence>
<keyword evidence="2" id="KW-0472">Membrane</keyword>